<sequence>MGSDIRILTPGAFRSVVVGNGRWKSLVVGEKNKSVSGPVSVVSCSEVLNDLDGVGNGENST</sequence>
<evidence type="ECO:0000313" key="2">
    <source>
        <dbReference type="Proteomes" id="UP000003688"/>
    </source>
</evidence>
<accession>B9XC35</accession>
<evidence type="ECO:0000313" key="1">
    <source>
        <dbReference type="EMBL" id="EEF62503.1"/>
    </source>
</evidence>
<organism evidence="1 2">
    <name type="scientific">Pedosphaera parvula (strain Ellin514)</name>
    <dbReference type="NCBI Taxonomy" id="320771"/>
    <lineage>
        <taxon>Bacteria</taxon>
        <taxon>Pseudomonadati</taxon>
        <taxon>Verrucomicrobiota</taxon>
        <taxon>Pedosphaerae</taxon>
        <taxon>Pedosphaerales</taxon>
        <taxon>Pedosphaeraceae</taxon>
        <taxon>Pedosphaera</taxon>
    </lineage>
</organism>
<keyword evidence="2" id="KW-1185">Reference proteome</keyword>
<dbReference type="STRING" id="320771.Cflav_PD5138"/>
<gene>
    <name evidence="1" type="ORF">Cflav_PD5138</name>
</gene>
<name>B9XC35_PEDPL</name>
<dbReference type="EMBL" id="ABOX02000004">
    <property type="protein sequence ID" value="EEF62503.1"/>
    <property type="molecule type" value="Genomic_DNA"/>
</dbReference>
<proteinExistence type="predicted"/>
<reference evidence="1 2" key="1">
    <citation type="journal article" date="2011" name="J. Bacteriol.">
        <title>Genome sequence of 'Pedosphaera parvula' Ellin514, an aerobic Verrucomicrobial isolate from pasture soil.</title>
        <authorList>
            <person name="Kant R."/>
            <person name="van Passel M.W."/>
            <person name="Sangwan P."/>
            <person name="Palva A."/>
            <person name="Lucas S."/>
            <person name="Copeland A."/>
            <person name="Lapidus A."/>
            <person name="Glavina Del Rio T."/>
            <person name="Dalin E."/>
            <person name="Tice H."/>
            <person name="Bruce D."/>
            <person name="Goodwin L."/>
            <person name="Pitluck S."/>
            <person name="Chertkov O."/>
            <person name="Larimer F.W."/>
            <person name="Land M.L."/>
            <person name="Hauser L."/>
            <person name="Brettin T.S."/>
            <person name="Detter J.C."/>
            <person name="Han S."/>
            <person name="de Vos W.M."/>
            <person name="Janssen P.H."/>
            <person name="Smidt H."/>
        </authorList>
    </citation>
    <scope>NUCLEOTIDE SEQUENCE [LARGE SCALE GENOMIC DNA]</scope>
    <source>
        <strain evidence="1 2">Ellin514</strain>
    </source>
</reference>
<protein>
    <submittedName>
        <fullName evidence="1">Uncharacterized protein</fullName>
    </submittedName>
</protein>
<dbReference type="AlphaFoldDB" id="B9XC35"/>
<comment type="caution">
    <text evidence="1">The sequence shown here is derived from an EMBL/GenBank/DDBJ whole genome shotgun (WGS) entry which is preliminary data.</text>
</comment>
<dbReference type="Proteomes" id="UP000003688">
    <property type="component" value="Unassembled WGS sequence"/>
</dbReference>